<dbReference type="SUPFAM" id="SSF47336">
    <property type="entry name" value="ACP-like"/>
    <property type="match status" value="1"/>
</dbReference>
<protein>
    <submittedName>
        <fullName evidence="2">Acyl carrier protein</fullName>
    </submittedName>
</protein>
<evidence type="ECO:0000313" key="3">
    <source>
        <dbReference type="Proteomes" id="UP000271554"/>
    </source>
</evidence>
<dbReference type="InterPro" id="IPR036736">
    <property type="entry name" value="ACP-like_sf"/>
</dbReference>
<dbReference type="Proteomes" id="UP000271554">
    <property type="component" value="Chromosome"/>
</dbReference>
<organism evidence="2 3">
    <name type="scientific">Streptomyces hundungensis</name>
    <dbReference type="NCBI Taxonomy" id="1077946"/>
    <lineage>
        <taxon>Bacteria</taxon>
        <taxon>Bacillati</taxon>
        <taxon>Actinomycetota</taxon>
        <taxon>Actinomycetes</taxon>
        <taxon>Kitasatosporales</taxon>
        <taxon>Streptomycetaceae</taxon>
        <taxon>Streptomyces</taxon>
    </lineage>
</organism>
<feature type="domain" description="Carrier" evidence="1">
    <location>
        <begin position="7"/>
        <end position="87"/>
    </location>
</feature>
<dbReference type="InterPro" id="IPR009081">
    <property type="entry name" value="PP-bd_ACP"/>
</dbReference>
<dbReference type="Pfam" id="PF00550">
    <property type="entry name" value="PP-binding"/>
    <property type="match status" value="1"/>
</dbReference>
<dbReference type="EMBL" id="CP032698">
    <property type="protein sequence ID" value="AYG80702.1"/>
    <property type="molecule type" value="Genomic_DNA"/>
</dbReference>
<dbReference type="PROSITE" id="PS50075">
    <property type="entry name" value="CARRIER"/>
    <property type="match status" value="1"/>
</dbReference>
<dbReference type="Gene3D" id="1.10.1200.10">
    <property type="entry name" value="ACP-like"/>
    <property type="match status" value="1"/>
</dbReference>
<accession>A0A387HIS1</accession>
<proteinExistence type="predicted"/>
<dbReference type="OrthoDB" id="3395224at2"/>
<dbReference type="AlphaFoldDB" id="A0A387HIS1"/>
<evidence type="ECO:0000259" key="1">
    <source>
        <dbReference type="PROSITE" id="PS50075"/>
    </source>
</evidence>
<keyword evidence="3" id="KW-1185">Reference proteome</keyword>
<sequence length="89" mass="9765">MAGLTATDRDVIVSAISAALSEVLDYELPQLTEDSRLFDELGLDSTGVFEMLMRLEEALDIEFDTDSLEMAHFTSVRTLADFIAAEMGS</sequence>
<reference evidence="2 3" key="1">
    <citation type="submission" date="2018-10" db="EMBL/GenBank/DDBJ databases">
        <title>Relationship between Morphology and Antimicrobial Activity in Streptomyces.</title>
        <authorList>
            <person name="Kang H.J."/>
            <person name="Kim S.B."/>
        </authorList>
    </citation>
    <scope>NUCLEOTIDE SEQUENCE [LARGE SCALE GENOMIC DNA]</scope>
    <source>
        <strain evidence="2 3">BH38</strain>
    </source>
</reference>
<evidence type="ECO:0000313" key="2">
    <source>
        <dbReference type="EMBL" id="AYG80702.1"/>
    </source>
</evidence>
<dbReference type="KEGG" id="shun:DWB77_02840"/>
<name>A0A387HIS1_9ACTN</name>
<gene>
    <name evidence="2" type="primary">acpP_3</name>
    <name evidence="2" type="ORF">DWB77_02840</name>
</gene>
<dbReference type="RefSeq" id="WP_120721607.1">
    <property type="nucleotide sequence ID" value="NZ_CP032698.1"/>
</dbReference>